<keyword evidence="2 5" id="KW-0812">Transmembrane</keyword>
<dbReference type="HOGENOM" id="CLU_1600598_0_0_9"/>
<evidence type="ECO:0000313" key="7">
    <source>
        <dbReference type="EMBL" id="BAN08187.1"/>
    </source>
</evidence>
<sequence length="166" mass="18360">MKRSPQSFLESSEYYSKRYRTPVVKMIIPVAAFIVIIFIGSLLVKIDNTIDGTGIVVQNDHYKGSSTLIIESLVSANQIVGVKKGQRVHFNIPATDKLPTSMKGKVRLVMSKPIEKNSHVMYKIRSEINGNAKNMNLIRVGMEGKLSVSIGKISIFNAIKQGAIPK</sequence>
<name>M5AIJ0_LEVBR</name>
<keyword evidence="3 5" id="KW-1133">Transmembrane helix</keyword>
<feature type="domain" description="LcnD-like C-terminal" evidence="6">
    <location>
        <begin position="67"/>
        <end position="152"/>
    </location>
</feature>
<evidence type="ECO:0000256" key="1">
    <source>
        <dbReference type="ARBA" id="ARBA00004370"/>
    </source>
</evidence>
<dbReference type="PATRIC" id="fig|1001583.3.peg.2527"/>
<evidence type="ECO:0000256" key="5">
    <source>
        <dbReference type="SAM" id="Phobius"/>
    </source>
</evidence>
<keyword evidence="4 5" id="KW-0472">Membrane</keyword>
<feature type="transmembrane region" description="Helical" evidence="5">
    <location>
        <begin position="23"/>
        <end position="44"/>
    </location>
</feature>
<protein>
    <recommendedName>
        <fullName evidence="6">LcnD-like C-terminal domain-containing protein</fullName>
    </recommendedName>
</protein>
<organism evidence="7 8">
    <name type="scientific">Levilactobacillus brevis KB290</name>
    <dbReference type="NCBI Taxonomy" id="1001583"/>
    <lineage>
        <taxon>Bacteria</taxon>
        <taxon>Bacillati</taxon>
        <taxon>Bacillota</taxon>
        <taxon>Bacilli</taxon>
        <taxon>Lactobacillales</taxon>
        <taxon>Lactobacillaceae</taxon>
        <taxon>Levilactobacillus</taxon>
    </lineage>
</organism>
<dbReference type="AlphaFoldDB" id="M5AIJ0"/>
<dbReference type="KEGG" id="lbk:LVISKB_P6-0002"/>
<geneLocation type="plasmid" evidence="7 8">
    <name>pKB290-6</name>
</geneLocation>
<proteinExistence type="predicted"/>
<dbReference type="EMBL" id="AP012173">
    <property type="protein sequence ID" value="BAN08187.1"/>
    <property type="molecule type" value="Genomic_DNA"/>
</dbReference>
<dbReference type="RefSeq" id="WP_015474757.1">
    <property type="nucleotide sequence ID" value="NC_020827.1"/>
</dbReference>
<evidence type="ECO:0000256" key="4">
    <source>
        <dbReference type="ARBA" id="ARBA00023136"/>
    </source>
</evidence>
<evidence type="ECO:0000256" key="2">
    <source>
        <dbReference type="ARBA" id="ARBA00022692"/>
    </source>
</evidence>
<accession>M5AIJ0</accession>
<reference evidence="7 8" key="1">
    <citation type="journal article" date="2013" name="PLoS ONE">
        <title>Genomic Analysis by Deep Sequencing of the Probiotic Lactobacillus brevis KB290 Harboring Nine Plasmids Reveals Genomic Stability.</title>
        <authorList>
            <person name="Fukao M."/>
            <person name="Oshima K."/>
            <person name="Morita H."/>
            <person name="Toh H."/>
            <person name="Suda W."/>
            <person name="Kim S.W."/>
            <person name="Suzuki S."/>
            <person name="Yakabe T."/>
            <person name="Hattori M."/>
            <person name="Yajima N."/>
        </authorList>
    </citation>
    <scope>NUCLEOTIDE SEQUENCE [LARGE SCALE GENOMIC DNA]</scope>
    <source>
        <strain evidence="7 8">KB290</strain>
        <plasmid evidence="7">pKB290-6</plasmid>
    </source>
</reference>
<comment type="subcellular location">
    <subcellularLocation>
        <location evidence="1">Membrane</location>
    </subcellularLocation>
</comment>
<keyword evidence="7" id="KW-0614">Plasmid</keyword>
<dbReference type="InterPro" id="IPR058795">
    <property type="entry name" value="LcnD_C"/>
</dbReference>
<evidence type="ECO:0000259" key="6">
    <source>
        <dbReference type="Pfam" id="PF25940"/>
    </source>
</evidence>
<dbReference type="Pfam" id="PF25940">
    <property type="entry name" value="LcnD_C"/>
    <property type="match status" value="1"/>
</dbReference>
<gene>
    <name evidence="7" type="ORF">LVISKB_P6-0002</name>
</gene>
<evidence type="ECO:0000313" key="8">
    <source>
        <dbReference type="Proteomes" id="UP000012042"/>
    </source>
</evidence>
<dbReference type="Gene3D" id="2.40.30.170">
    <property type="match status" value="1"/>
</dbReference>
<evidence type="ECO:0000256" key="3">
    <source>
        <dbReference type="ARBA" id="ARBA00022989"/>
    </source>
</evidence>
<dbReference type="Proteomes" id="UP000012042">
    <property type="component" value="Plasmid pKB290-6"/>
</dbReference>